<name>A0ABN8QBN5_9CNID</name>
<evidence type="ECO:0000313" key="4">
    <source>
        <dbReference type="Proteomes" id="UP001159427"/>
    </source>
</evidence>
<organism evidence="3 4">
    <name type="scientific">Porites evermanni</name>
    <dbReference type="NCBI Taxonomy" id="104178"/>
    <lineage>
        <taxon>Eukaryota</taxon>
        <taxon>Metazoa</taxon>
        <taxon>Cnidaria</taxon>
        <taxon>Anthozoa</taxon>
        <taxon>Hexacorallia</taxon>
        <taxon>Scleractinia</taxon>
        <taxon>Fungiina</taxon>
        <taxon>Poritidae</taxon>
        <taxon>Porites</taxon>
    </lineage>
</organism>
<keyword evidence="1" id="KW-0472">Membrane</keyword>
<reference evidence="3 4" key="1">
    <citation type="submission" date="2022-05" db="EMBL/GenBank/DDBJ databases">
        <authorList>
            <consortium name="Genoscope - CEA"/>
            <person name="William W."/>
        </authorList>
    </citation>
    <scope>NUCLEOTIDE SEQUENCE [LARGE SCALE GENOMIC DNA]</scope>
</reference>
<dbReference type="Pfam" id="PF01764">
    <property type="entry name" value="Lipase_3"/>
    <property type="match status" value="1"/>
</dbReference>
<feature type="transmembrane region" description="Helical" evidence="1">
    <location>
        <begin position="102"/>
        <end position="126"/>
    </location>
</feature>
<feature type="transmembrane region" description="Helical" evidence="1">
    <location>
        <begin position="206"/>
        <end position="224"/>
    </location>
</feature>
<protein>
    <recommendedName>
        <fullName evidence="2">Fungal lipase-type domain-containing protein</fullName>
    </recommendedName>
</protein>
<evidence type="ECO:0000259" key="2">
    <source>
        <dbReference type="Pfam" id="PF01764"/>
    </source>
</evidence>
<gene>
    <name evidence="3" type="ORF">PEVE_00003755</name>
</gene>
<feature type="transmembrane region" description="Helical" evidence="1">
    <location>
        <begin position="236"/>
        <end position="255"/>
    </location>
</feature>
<comment type="caution">
    <text evidence="3">The sequence shown here is derived from an EMBL/GenBank/DDBJ whole genome shotgun (WGS) entry which is preliminary data.</text>
</comment>
<feature type="transmembrane region" description="Helical" evidence="1">
    <location>
        <begin position="275"/>
        <end position="293"/>
    </location>
</feature>
<sequence length="592" mass="66427">MGINHLQVEDILVLTEEEETSPLFVRPRSVQRFEIFPGRIGIQWKVLRVVFSALYPVAHATIVVSLISFFVTAFSFAINCALEITFEMISPLGDDDVTDQTFYTFCMFVLLCCTLFLVCLVCSLFWEIIKVTVVKRTLKFRVAKVTILMIILLIASIYAGCAKPNYGVLGFLESCVVVSWFAAFVLAVLGSIGLLAFCYREQSHELYAVALLPMCAAFLLFSILSPVSFTLVGASKAAVCFSFFYPFSTACLTLYVCFRGCRRPNGEYFIIKKRFAFLFVIAYIGVIVLTLTSRPHSDGKDSCFPSLNNHTRMSNDFGSKAERSSLRYPICGNTWTPLRLNIADIAYLSSVAYQDNLTKKDVNQSVNTYFSNRGIQWNVTYISQKNLTFYHVFEATERVHVISIRGSQSTGDWIKSLKLWSEIISYQITAVALPVQTLPLSFVTSFVTAASFLERLMHHNREDFAFSSLESYLSKRLINRTVDRDISIILTGHSLSGGLAKILGSRLKIPVVSFSSPGELHIHGKMGFTLDELQRYTTSVVSRNDVVTWIDRHGGLVQYIGCSAQRNVPCHSIVNIYCELKEGCGFDSPIKC</sequence>
<feature type="domain" description="Fungal lipase-type" evidence="2">
    <location>
        <begin position="401"/>
        <end position="547"/>
    </location>
</feature>
<dbReference type="SUPFAM" id="SSF53474">
    <property type="entry name" value="alpha/beta-Hydrolases"/>
    <property type="match status" value="1"/>
</dbReference>
<evidence type="ECO:0000313" key="3">
    <source>
        <dbReference type="EMBL" id="CAH3160970.1"/>
    </source>
</evidence>
<keyword evidence="1" id="KW-1133">Transmembrane helix</keyword>
<dbReference type="Gene3D" id="3.40.50.1820">
    <property type="entry name" value="alpha/beta hydrolase"/>
    <property type="match status" value="1"/>
</dbReference>
<keyword evidence="4" id="KW-1185">Reference proteome</keyword>
<dbReference type="InterPro" id="IPR002921">
    <property type="entry name" value="Fungal_lipase-type"/>
</dbReference>
<dbReference type="InterPro" id="IPR029058">
    <property type="entry name" value="AB_hydrolase_fold"/>
</dbReference>
<evidence type="ECO:0000256" key="1">
    <source>
        <dbReference type="SAM" id="Phobius"/>
    </source>
</evidence>
<keyword evidence="1" id="KW-0812">Transmembrane</keyword>
<feature type="transmembrane region" description="Helical" evidence="1">
    <location>
        <begin position="53"/>
        <end position="78"/>
    </location>
</feature>
<dbReference type="Proteomes" id="UP001159427">
    <property type="component" value="Unassembled WGS sequence"/>
</dbReference>
<accession>A0ABN8QBN5</accession>
<feature type="transmembrane region" description="Helical" evidence="1">
    <location>
        <begin position="138"/>
        <end position="158"/>
    </location>
</feature>
<dbReference type="EMBL" id="CALNXI010001228">
    <property type="protein sequence ID" value="CAH3160970.1"/>
    <property type="molecule type" value="Genomic_DNA"/>
</dbReference>
<feature type="transmembrane region" description="Helical" evidence="1">
    <location>
        <begin position="178"/>
        <end position="199"/>
    </location>
</feature>
<proteinExistence type="predicted"/>